<evidence type="ECO:0000313" key="1">
    <source>
        <dbReference type="EMBL" id="ORU99295.1"/>
    </source>
</evidence>
<protein>
    <submittedName>
        <fullName evidence="1">Polyketide cyclase / dehydrase and lipid transport</fullName>
    </submittedName>
</protein>
<sequence length="127" mass="13804">MNSIQVADETFVAADGALVGAVVGDPARWRRWWPDLRLAVIEERGPAGVRWQVAGSLTGTMEIWLEPMLDGVILHYYLHAEPTGSTDVANLDLAALNHRRRVAGKKMSFEVKAELEAGRPVGCAPGV</sequence>
<keyword evidence="2" id="KW-1185">Reference proteome</keyword>
<dbReference type="AlphaFoldDB" id="A0A1X1R4K5"/>
<proteinExistence type="predicted"/>
<dbReference type="RefSeq" id="WP_085099217.1">
    <property type="nucleotide sequence ID" value="NZ_AP022603.1"/>
</dbReference>
<accession>A0A1X1R4K5</accession>
<dbReference type="Proteomes" id="UP000193484">
    <property type="component" value="Unassembled WGS sequence"/>
</dbReference>
<reference evidence="1 2" key="1">
    <citation type="submission" date="2016-01" db="EMBL/GenBank/DDBJ databases">
        <title>The new phylogeny of the genus Mycobacterium.</title>
        <authorList>
            <person name="Tarcisio F."/>
            <person name="Conor M."/>
            <person name="Antonella G."/>
            <person name="Elisabetta G."/>
            <person name="Giulia F.S."/>
            <person name="Sara T."/>
            <person name="Anna F."/>
            <person name="Clotilde B."/>
            <person name="Roberto B."/>
            <person name="Veronica D.S."/>
            <person name="Fabio R."/>
            <person name="Monica P."/>
            <person name="Olivier J."/>
            <person name="Enrico T."/>
            <person name="Nicola S."/>
        </authorList>
    </citation>
    <scope>NUCLEOTIDE SEQUENCE [LARGE SCALE GENOMIC DNA]</scope>
    <source>
        <strain evidence="1 2">DSM 44179</strain>
    </source>
</reference>
<dbReference type="STRING" id="1793.AWC04_16790"/>
<dbReference type="EMBL" id="LQOJ01000053">
    <property type="protein sequence ID" value="ORU99295.1"/>
    <property type="molecule type" value="Genomic_DNA"/>
</dbReference>
<comment type="caution">
    <text evidence="1">The sequence shown here is derived from an EMBL/GenBank/DDBJ whole genome shotgun (WGS) entry which is preliminary data.</text>
</comment>
<gene>
    <name evidence="1" type="ORF">AWC04_16790</name>
</gene>
<evidence type="ECO:0000313" key="2">
    <source>
        <dbReference type="Proteomes" id="UP000193484"/>
    </source>
</evidence>
<name>A0A1X1R4K5_MYCFA</name>
<dbReference type="OrthoDB" id="3826327at2"/>
<organism evidence="1 2">
    <name type="scientific">Mycolicibacterium fallax</name>
    <name type="common">Mycobacterium fallax</name>
    <dbReference type="NCBI Taxonomy" id="1793"/>
    <lineage>
        <taxon>Bacteria</taxon>
        <taxon>Bacillati</taxon>
        <taxon>Actinomycetota</taxon>
        <taxon>Actinomycetes</taxon>
        <taxon>Mycobacteriales</taxon>
        <taxon>Mycobacteriaceae</taxon>
        <taxon>Mycolicibacterium</taxon>
    </lineage>
</organism>
<dbReference type="SUPFAM" id="SSF55961">
    <property type="entry name" value="Bet v1-like"/>
    <property type="match status" value="1"/>
</dbReference>